<keyword evidence="3" id="KW-0547">Nucleotide-binding</keyword>
<dbReference type="Gene3D" id="3.30.260.10">
    <property type="entry name" value="TCP-1-like chaperonin intermediate domain"/>
    <property type="match status" value="2"/>
</dbReference>
<dbReference type="InterPro" id="IPR018247">
    <property type="entry name" value="EF_Hand_1_Ca_BS"/>
</dbReference>
<evidence type="ECO:0000256" key="4">
    <source>
        <dbReference type="ARBA" id="ARBA00022840"/>
    </source>
</evidence>
<dbReference type="Gene3D" id="3.40.50.1460">
    <property type="match status" value="1"/>
</dbReference>
<dbReference type="GO" id="GO:0004197">
    <property type="term" value="F:cysteine-type endopeptidase activity"/>
    <property type="evidence" value="ECO:0007669"/>
    <property type="project" value="InterPro"/>
</dbReference>
<dbReference type="NCBIfam" id="NF047832">
    <property type="entry name" value="caspase_w_EACC1"/>
    <property type="match status" value="1"/>
</dbReference>
<dbReference type="PROSITE" id="PS00018">
    <property type="entry name" value="EF_HAND_1"/>
    <property type="match status" value="1"/>
</dbReference>
<dbReference type="PRINTS" id="PR00304">
    <property type="entry name" value="TCOMPLEXTCP1"/>
</dbReference>
<dbReference type="SUPFAM" id="SSF52129">
    <property type="entry name" value="Caspase-like"/>
    <property type="match status" value="1"/>
</dbReference>
<dbReference type="STRING" id="641025.SAMN05421507_1011329"/>
<proteinExistence type="inferred from homology"/>
<dbReference type="AlphaFoldDB" id="A0A1H0GSM7"/>
<name>A0A1H0GSM7_9PSEU</name>
<dbReference type="InterPro" id="IPR027410">
    <property type="entry name" value="TCP-1-like_intermed_sf"/>
</dbReference>
<keyword evidence="4" id="KW-0067">ATP-binding</keyword>
<feature type="domain" description="Peptidase C14 caspase" evidence="6">
    <location>
        <begin position="3"/>
        <end position="232"/>
    </location>
</feature>
<dbReference type="SUPFAM" id="SSF54849">
    <property type="entry name" value="GroEL-intermediate domain like"/>
    <property type="match status" value="1"/>
</dbReference>
<evidence type="ECO:0000313" key="7">
    <source>
        <dbReference type="EMBL" id="SDO09681.1"/>
    </source>
</evidence>
<dbReference type="Gene3D" id="3.50.7.10">
    <property type="entry name" value="GroEL"/>
    <property type="match status" value="1"/>
</dbReference>
<dbReference type="SUPFAM" id="SSF48592">
    <property type="entry name" value="GroEL equatorial domain-like"/>
    <property type="match status" value="1"/>
</dbReference>
<dbReference type="Proteomes" id="UP000199691">
    <property type="component" value="Unassembled WGS sequence"/>
</dbReference>
<dbReference type="InterPro" id="IPR017998">
    <property type="entry name" value="Chaperone_TCP-1"/>
</dbReference>
<evidence type="ECO:0000259" key="6">
    <source>
        <dbReference type="Pfam" id="PF00656"/>
    </source>
</evidence>
<dbReference type="EMBL" id="FNIX01000001">
    <property type="protein sequence ID" value="SDO09681.1"/>
    <property type="molecule type" value="Genomic_DNA"/>
</dbReference>
<dbReference type="GO" id="GO:0005524">
    <property type="term" value="F:ATP binding"/>
    <property type="evidence" value="ECO:0007669"/>
    <property type="project" value="UniProtKB-KW"/>
</dbReference>
<dbReference type="SUPFAM" id="SSF52029">
    <property type="entry name" value="GroEL apical domain-like"/>
    <property type="match status" value="1"/>
</dbReference>
<dbReference type="InterPro" id="IPR011600">
    <property type="entry name" value="Pept_C14_caspase"/>
</dbReference>
<keyword evidence="5" id="KW-0143">Chaperone</keyword>
<dbReference type="InterPro" id="IPR002423">
    <property type="entry name" value="Cpn60/GroEL/TCP-1"/>
</dbReference>
<evidence type="ECO:0000256" key="1">
    <source>
        <dbReference type="ARBA" id="ARBA00006607"/>
    </source>
</evidence>
<reference evidence="8" key="1">
    <citation type="submission" date="2016-10" db="EMBL/GenBank/DDBJ databases">
        <authorList>
            <person name="Varghese N."/>
            <person name="Submissions S."/>
        </authorList>
    </citation>
    <scope>NUCLEOTIDE SEQUENCE [LARGE SCALE GENOMIC DNA]</scope>
    <source>
        <strain evidence="8">CGMCC 4.6609</strain>
    </source>
</reference>
<keyword evidence="8" id="KW-1185">Reference proteome</keyword>
<evidence type="ECO:0000313" key="8">
    <source>
        <dbReference type="Proteomes" id="UP000199691"/>
    </source>
</evidence>
<protein>
    <submittedName>
        <fullName evidence="7">Chaperonin GroEL</fullName>
    </submittedName>
</protein>
<dbReference type="InterPro" id="IPR027409">
    <property type="entry name" value="GroEL-like_apical_dom_sf"/>
</dbReference>
<sequence>MSRHALLVAVGDYEDPRLNALRAPQQDVTRLAAVLEDPAVGGFDSVRVVVDAPDHEIRKALENALAERDADDLVLVYFSCHGVKTPQQRLYFAATNTQQDRPAGTAVARTFVNELFEDCRAAGRILLLDCCFSGAYGKGIKASAGGSVLDDRSGEGYVVLTASDAFEYAFEEGGLSLKAPRASVFTDVLLEGLSSGAADLNGDGWIDVQELFGYVHREVTARRRDQTPKFFAHGADPAIRIARAGGSRVVPARAVKPMYTPQQMVVARGFKAAAEPICRTLGPLGRRSVVLGEDGRYVELADAAAIAEAFRVSDPRDELGASYVRDVVRQARHQVGDGAATAVVIAQALIGNVLEALRAGAHPALLNRELDDAFQAVRRYFRDNRRYLEAPEEAARFATSTSGDPEIGELVGRTVEHVGWNGTLVVEESSRLGLGMELTCGIRFEGGYLSGSFVTDAARQVAELETAFVLLSSDEITSAATLTPVLDKVAKEGKPLVVVAPDVIGEALAALVARAPGAVAVRGPRDPEVFRRIAWAVEGKVLPADRLQQAELAELGQVRKVSVSEYETVVVAHGYHPVRTPSVIAVLTVGVLGETALAERRRRLERAVLTVRLAADDGVVLGGGVALAGAADVLDASNPAHAALADALRKPRRQIALNAGSDPSAAVAEPVFDAVGVLSTAVGLAVRTAQRFLLLG</sequence>
<dbReference type="RefSeq" id="WP_090095673.1">
    <property type="nucleotide sequence ID" value="NZ_FNIX01000001.1"/>
</dbReference>
<gene>
    <name evidence="7" type="ORF">SAMN05421507_1011329</name>
</gene>
<dbReference type="InterPro" id="IPR001844">
    <property type="entry name" value="Cpn60/GroEL"/>
</dbReference>
<accession>A0A1H0GSM7</accession>
<comment type="similarity">
    <text evidence="2">Belongs to the TCP-1 chaperonin family.</text>
</comment>
<dbReference type="Gene3D" id="1.10.560.10">
    <property type="entry name" value="GroEL-like equatorial domain"/>
    <property type="match status" value="2"/>
</dbReference>
<dbReference type="GO" id="GO:0042026">
    <property type="term" value="P:protein refolding"/>
    <property type="evidence" value="ECO:0007669"/>
    <property type="project" value="InterPro"/>
</dbReference>
<organism evidence="7 8">
    <name type="scientific">Lentzea jiangxiensis</name>
    <dbReference type="NCBI Taxonomy" id="641025"/>
    <lineage>
        <taxon>Bacteria</taxon>
        <taxon>Bacillati</taxon>
        <taxon>Actinomycetota</taxon>
        <taxon>Actinomycetes</taxon>
        <taxon>Pseudonocardiales</taxon>
        <taxon>Pseudonocardiaceae</taxon>
        <taxon>Lentzea</taxon>
    </lineage>
</organism>
<dbReference type="InterPro" id="IPR027413">
    <property type="entry name" value="GROEL-like_equatorial_sf"/>
</dbReference>
<evidence type="ECO:0000256" key="2">
    <source>
        <dbReference type="ARBA" id="ARBA00008020"/>
    </source>
</evidence>
<dbReference type="PANTHER" id="PTHR45633">
    <property type="entry name" value="60 KDA HEAT SHOCK PROTEIN, MITOCHONDRIAL"/>
    <property type="match status" value="1"/>
</dbReference>
<dbReference type="GO" id="GO:0006508">
    <property type="term" value="P:proteolysis"/>
    <property type="evidence" value="ECO:0007669"/>
    <property type="project" value="InterPro"/>
</dbReference>
<dbReference type="Pfam" id="PF00118">
    <property type="entry name" value="Cpn60_TCP1"/>
    <property type="match status" value="1"/>
</dbReference>
<dbReference type="Pfam" id="PF00656">
    <property type="entry name" value="Peptidase_C14"/>
    <property type="match status" value="1"/>
</dbReference>
<comment type="similarity">
    <text evidence="1">Belongs to the chaperonin (HSP60) family.</text>
</comment>
<evidence type="ECO:0000256" key="5">
    <source>
        <dbReference type="ARBA" id="ARBA00023186"/>
    </source>
</evidence>
<dbReference type="OrthoDB" id="491589at2"/>
<evidence type="ECO:0000256" key="3">
    <source>
        <dbReference type="ARBA" id="ARBA00022741"/>
    </source>
</evidence>
<dbReference type="InterPro" id="IPR029030">
    <property type="entry name" value="Caspase-like_dom_sf"/>
</dbReference>
<dbReference type="GO" id="GO:0140662">
    <property type="term" value="F:ATP-dependent protein folding chaperone"/>
    <property type="evidence" value="ECO:0007669"/>
    <property type="project" value="InterPro"/>
</dbReference>